<proteinExistence type="predicted"/>
<dbReference type="EMBL" id="JACEIK010006340">
    <property type="protein sequence ID" value="MCE2055531.1"/>
    <property type="molecule type" value="Genomic_DNA"/>
</dbReference>
<comment type="caution">
    <text evidence="1">The sequence shown here is derived from an EMBL/GenBank/DDBJ whole genome shotgun (WGS) entry which is preliminary data.</text>
</comment>
<keyword evidence="2" id="KW-1185">Reference proteome</keyword>
<organism evidence="1 2">
    <name type="scientific">Datura stramonium</name>
    <name type="common">Jimsonweed</name>
    <name type="synonym">Common thornapple</name>
    <dbReference type="NCBI Taxonomy" id="4076"/>
    <lineage>
        <taxon>Eukaryota</taxon>
        <taxon>Viridiplantae</taxon>
        <taxon>Streptophyta</taxon>
        <taxon>Embryophyta</taxon>
        <taxon>Tracheophyta</taxon>
        <taxon>Spermatophyta</taxon>
        <taxon>Magnoliopsida</taxon>
        <taxon>eudicotyledons</taxon>
        <taxon>Gunneridae</taxon>
        <taxon>Pentapetalae</taxon>
        <taxon>asterids</taxon>
        <taxon>lamiids</taxon>
        <taxon>Solanales</taxon>
        <taxon>Solanaceae</taxon>
        <taxon>Solanoideae</taxon>
        <taxon>Datureae</taxon>
        <taxon>Datura</taxon>
    </lineage>
</organism>
<name>A0ABS8W3Q2_DATST</name>
<reference evidence="1 2" key="1">
    <citation type="journal article" date="2021" name="BMC Genomics">
        <title>Datura genome reveals duplications of psychoactive alkaloid biosynthetic genes and high mutation rate following tissue culture.</title>
        <authorList>
            <person name="Rajewski A."/>
            <person name="Carter-House D."/>
            <person name="Stajich J."/>
            <person name="Litt A."/>
        </authorList>
    </citation>
    <scope>NUCLEOTIDE SEQUENCE [LARGE SCALE GENOMIC DNA]</scope>
    <source>
        <strain evidence="1">AR-01</strain>
    </source>
</reference>
<dbReference type="Proteomes" id="UP000823775">
    <property type="component" value="Unassembled WGS sequence"/>
</dbReference>
<protein>
    <submittedName>
        <fullName evidence="1">Uncharacterized protein</fullName>
    </submittedName>
</protein>
<accession>A0ABS8W3Q2</accession>
<sequence length="85" mass="9537">MRVSSVGFSKPFDLSHSYNFVFCTEGWIICQGLSEPDTGEAMSVLSSYKIKACTTPVSDVMFAKYSYFTDNCLFKPKSTRARGHM</sequence>
<evidence type="ECO:0000313" key="1">
    <source>
        <dbReference type="EMBL" id="MCE2055531.1"/>
    </source>
</evidence>
<evidence type="ECO:0000313" key="2">
    <source>
        <dbReference type="Proteomes" id="UP000823775"/>
    </source>
</evidence>
<gene>
    <name evidence="1" type="ORF">HAX54_042835</name>
</gene>